<dbReference type="AlphaFoldDB" id="A0A3B0Y868"/>
<evidence type="ECO:0000313" key="1">
    <source>
        <dbReference type="EMBL" id="VAW76988.1"/>
    </source>
</evidence>
<accession>A0A3B0Y868</accession>
<organism evidence="1">
    <name type="scientific">hydrothermal vent metagenome</name>
    <dbReference type="NCBI Taxonomy" id="652676"/>
    <lineage>
        <taxon>unclassified sequences</taxon>
        <taxon>metagenomes</taxon>
        <taxon>ecological metagenomes</taxon>
    </lineage>
</organism>
<protein>
    <submittedName>
        <fullName evidence="1">Uncharacterized protein</fullName>
    </submittedName>
</protein>
<dbReference type="EMBL" id="UOFL01000116">
    <property type="protein sequence ID" value="VAW76988.1"/>
    <property type="molecule type" value="Genomic_DNA"/>
</dbReference>
<reference evidence="1" key="1">
    <citation type="submission" date="2018-06" db="EMBL/GenBank/DDBJ databases">
        <authorList>
            <person name="Zhirakovskaya E."/>
        </authorList>
    </citation>
    <scope>NUCLEOTIDE SEQUENCE</scope>
</reference>
<name>A0A3B0Y868_9ZZZZ</name>
<gene>
    <name evidence="1" type="ORF">MNBD_GAMMA12-1118</name>
</gene>
<proteinExistence type="predicted"/>
<sequence length="63" mass="7386">MTENKIKLSTVETSHWRVEHRLAKKKRSADRIKAVVLLTTGWTARKVAEVLFMDDDTVQNYRI</sequence>